<dbReference type="Pfam" id="PF24918">
    <property type="entry name" value="NET2A_C"/>
    <property type="match status" value="1"/>
</dbReference>
<dbReference type="PROSITE" id="PS51774">
    <property type="entry name" value="NAB"/>
    <property type="match status" value="1"/>
</dbReference>
<evidence type="ECO:0000256" key="3">
    <source>
        <dbReference type="SAM" id="MobiDB-lite"/>
    </source>
</evidence>
<dbReference type="OrthoDB" id="616075at2759"/>
<feature type="compositionally biased region" description="Basic and acidic residues" evidence="3">
    <location>
        <begin position="552"/>
        <end position="574"/>
    </location>
</feature>
<feature type="coiled-coil region" evidence="2">
    <location>
        <begin position="731"/>
        <end position="758"/>
    </location>
</feature>
<evidence type="ECO:0000313" key="5">
    <source>
        <dbReference type="Proteomes" id="UP000515123"/>
    </source>
</evidence>
<gene>
    <name evidence="6" type="primary">LOC109720842</name>
</gene>
<accession>A0A6P5G7J3</accession>
<evidence type="ECO:0000313" key="6">
    <source>
        <dbReference type="RefSeq" id="XP_020103777.1"/>
    </source>
</evidence>
<name>A0A6P5G7J3_ANACO</name>
<dbReference type="PANTHER" id="PTHR31631">
    <property type="entry name" value="PROTEIN NETWORKED 2D"/>
    <property type="match status" value="1"/>
</dbReference>
<feature type="compositionally biased region" description="Polar residues" evidence="3">
    <location>
        <begin position="687"/>
        <end position="701"/>
    </location>
</feature>
<feature type="compositionally biased region" description="Basic and acidic residues" evidence="3">
    <location>
        <begin position="673"/>
        <end position="685"/>
    </location>
</feature>
<dbReference type="GO" id="GO:0003779">
    <property type="term" value="F:actin binding"/>
    <property type="evidence" value="ECO:0007669"/>
    <property type="project" value="InterPro"/>
</dbReference>
<evidence type="ECO:0000256" key="2">
    <source>
        <dbReference type="SAM" id="Coils"/>
    </source>
</evidence>
<dbReference type="InterPro" id="IPR056888">
    <property type="entry name" value="NET2A-D/KIP1-like_dom"/>
</dbReference>
<organism evidence="5 6">
    <name type="scientific">Ananas comosus</name>
    <name type="common">Pineapple</name>
    <name type="synonym">Ananas ananas</name>
    <dbReference type="NCBI Taxonomy" id="4615"/>
    <lineage>
        <taxon>Eukaryota</taxon>
        <taxon>Viridiplantae</taxon>
        <taxon>Streptophyta</taxon>
        <taxon>Embryophyta</taxon>
        <taxon>Tracheophyta</taxon>
        <taxon>Spermatophyta</taxon>
        <taxon>Magnoliopsida</taxon>
        <taxon>Liliopsida</taxon>
        <taxon>Poales</taxon>
        <taxon>Bromeliaceae</taxon>
        <taxon>Bromelioideae</taxon>
        <taxon>Ananas</taxon>
    </lineage>
</organism>
<protein>
    <submittedName>
        <fullName evidence="6">Protein NETWORKED 2D-like</fullName>
    </submittedName>
</protein>
<dbReference type="SUPFAM" id="SSF90257">
    <property type="entry name" value="Myosin rod fragments"/>
    <property type="match status" value="1"/>
</dbReference>
<reference evidence="6" key="2">
    <citation type="submission" date="2025-08" db="UniProtKB">
        <authorList>
            <consortium name="RefSeq"/>
        </authorList>
    </citation>
    <scope>IDENTIFICATION</scope>
    <source>
        <tissue evidence="6">Leaf</tissue>
    </source>
</reference>
<feature type="region of interest" description="Disordered" evidence="3">
    <location>
        <begin position="673"/>
        <end position="704"/>
    </location>
</feature>
<dbReference type="Proteomes" id="UP000515123">
    <property type="component" value="Linkage group 14"/>
</dbReference>
<evidence type="ECO:0000259" key="4">
    <source>
        <dbReference type="PROSITE" id="PS51774"/>
    </source>
</evidence>
<dbReference type="AlphaFoldDB" id="A0A6P5G7J3"/>
<dbReference type="RefSeq" id="XP_020103777.1">
    <property type="nucleotide sequence ID" value="XM_020248188.1"/>
</dbReference>
<evidence type="ECO:0000256" key="1">
    <source>
        <dbReference type="ARBA" id="ARBA00023054"/>
    </source>
</evidence>
<dbReference type="GeneID" id="109720842"/>
<feature type="domain" description="NAB" evidence="4">
    <location>
        <begin position="11"/>
        <end position="91"/>
    </location>
</feature>
<dbReference type="Pfam" id="PF25014">
    <property type="entry name" value="NET2A"/>
    <property type="match status" value="1"/>
</dbReference>
<reference evidence="5" key="1">
    <citation type="journal article" date="2015" name="Nat. Genet.">
        <title>The pineapple genome and the evolution of CAM photosynthesis.</title>
        <authorList>
            <person name="Ming R."/>
            <person name="VanBuren R."/>
            <person name="Wai C.M."/>
            <person name="Tang H."/>
            <person name="Schatz M.C."/>
            <person name="Bowers J.E."/>
            <person name="Lyons E."/>
            <person name="Wang M.L."/>
            <person name="Chen J."/>
            <person name="Biggers E."/>
            <person name="Zhang J."/>
            <person name="Huang L."/>
            <person name="Zhang L."/>
            <person name="Miao W."/>
            <person name="Zhang J."/>
            <person name="Ye Z."/>
            <person name="Miao C."/>
            <person name="Lin Z."/>
            <person name="Wang H."/>
            <person name="Zhou H."/>
            <person name="Yim W.C."/>
            <person name="Priest H.D."/>
            <person name="Zheng C."/>
            <person name="Woodhouse M."/>
            <person name="Edger P.P."/>
            <person name="Guyot R."/>
            <person name="Guo H.B."/>
            <person name="Guo H."/>
            <person name="Zheng G."/>
            <person name="Singh R."/>
            <person name="Sharma A."/>
            <person name="Min X."/>
            <person name="Zheng Y."/>
            <person name="Lee H."/>
            <person name="Gurtowski J."/>
            <person name="Sedlazeck F.J."/>
            <person name="Harkess A."/>
            <person name="McKain M.R."/>
            <person name="Liao Z."/>
            <person name="Fang J."/>
            <person name="Liu J."/>
            <person name="Zhang X."/>
            <person name="Zhang Q."/>
            <person name="Hu W."/>
            <person name="Qin Y."/>
            <person name="Wang K."/>
            <person name="Chen L.Y."/>
            <person name="Shirley N."/>
            <person name="Lin Y.R."/>
            <person name="Liu L.Y."/>
            <person name="Hernandez A.G."/>
            <person name="Wright C.L."/>
            <person name="Bulone V."/>
            <person name="Tuskan G.A."/>
            <person name="Heath K."/>
            <person name="Zee F."/>
            <person name="Moore P.H."/>
            <person name="Sunkar R."/>
            <person name="Leebens-Mack J.H."/>
            <person name="Mockler T."/>
            <person name="Bennetzen J.L."/>
            <person name="Freeling M."/>
            <person name="Sankoff D."/>
            <person name="Paterson A.H."/>
            <person name="Zhu X."/>
            <person name="Yang X."/>
            <person name="Smith J.A."/>
            <person name="Cushman J.C."/>
            <person name="Paull R.E."/>
            <person name="Yu Q."/>
        </authorList>
    </citation>
    <scope>NUCLEOTIDE SEQUENCE [LARGE SCALE GENOMIC DNA]</scope>
    <source>
        <strain evidence="5">cv. F153</strain>
    </source>
</reference>
<dbReference type="PANTHER" id="PTHR31631:SF0">
    <property type="entry name" value="PROTEIN NETWORKED 2D"/>
    <property type="match status" value="1"/>
</dbReference>
<feature type="region of interest" description="Disordered" evidence="3">
    <location>
        <begin position="544"/>
        <end position="574"/>
    </location>
</feature>
<dbReference type="Pfam" id="PF07765">
    <property type="entry name" value="KIP1"/>
    <property type="match status" value="1"/>
</dbReference>
<feature type="region of interest" description="Disordered" evidence="3">
    <location>
        <begin position="146"/>
        <end position="166"/>
    </location>
</feature>
<sequence length="934" mass="107387">MMLQRAANNAYSWWWASHIRTKQSKWLDNNLQEMEEKVKHMLKLLGEEADSFGKRAEMYYKRRPEVIVDVEEAYRAYRALAERYDHISGELHRANHTIATAFPDQVQYALLEEEDDNLPKAITPIDSSKINKPTVEGLIKRRRESQAAIKEKQGRKGSPQMSKERAQEEINQLQKSILVLQTEKEFVKNAYESGIAKYWEIEKKINDMQEEVCYYQDEFNASAIINDDEARALMTASALKSCEEAILSLKEEQKKSIELASVEKERIMSAREKLNALNVEFGQSPIKFNEVLEGDNSVEKEENFSLKNEKIELESICEKLMKHFEMNSDSSVEEIAGKIDELVSKVVNLELTVSTQTAQINQLSSENSELEKNLQNLEEEKTVLISDSNELTGRLKKVEEELKKVQTLARSVEDEARNIRTNITEVCDDFNDISEKLQTSVLKEGIEAAEISEIKEDVAEAKNQNVQEQIDSSNLDIEPKMGFNTEFDTKVQLEQENSSHEGQKIPLNDSEIKQGIGKGEEIRDQDSSKEFNLVSLGALELASMDSSNGSEKVSDIKDEEKVGEKESHEKATQIEDHELSWQQVLLDGLEGREKILLNEYTLILRNYKETKRRLTELENKNQDDLCETNELVRKLRNANTLKDEEIQSLRELLSSSNMHSDVVTNVISDKIEASSDPHSSEKLKDINASTIHETDDSNNSPTEEKLRREIDAILEDNLEFWLRFCACFHRIQGLKKRHQELRGDIERLKYDKAQMSNNGELTDPATDSTLLEKRLRALKTDLRVWIEQNELLKGELKFRYLSLNNIQEEIKEALNASIEKGVQFSSYQAARFQGEVLNMKQENDKISSKLQDGLDHMSEIQAEIEKSLSKLDENFSLSMSRNNNYGQFKHYPTKTRVPLRTFLFGNKPKKRSLFCCVNPTLQKKNSDLKSGSWH</sequence>
<keyword evidence="5" id="KW-1185">Reference proteome</keyword>
<proteinExistence type="predicted"/>
<feature type="coiled-coil region" evidence="2">
    <location>
        <begin position="597"/>
        <end position="652"/>
    </location>
</feature>
<keyword evidence="1 2" id="KW-0175">Coiled coil</keyword>
<dbReference type="InterPro" id="IPR011684">
    <property type="entry name" value="NAB"/>
</dbReference>
<feature type="coiled-coil region" evidence="2">
    <location>
        <begin position="353"/>
        <end position="422"/>
    </location>
</feature>
<dbReference type="InterPro" id="IPR056889">
    <property type="entry name" value="NET2A-D/KIP1-like_C"/>
</dbReference>